<dbReference type="InterPro" id="IPR020841">
    <property type="entry name" value="PKS_Beta-ketoAc_synthase_dom"/>
</dbReference>
<dbReference type="InterPro" id="IPR050091">
    <property type="entry name" value="PKS_NRPS_Biosynth_Enz"/>
</dbReference>
<dbReference type="PANTHER" id="PTHR43775">
    <property type="entry name" value="FATTY ACID SYNTHASE"/>
    <property type="match status" value="1"/>
</dbReference>
<dbReference type="Proteomes" id="UP000041254">
    <property type="component" value="Unassembled WGS sequence"/>
</dbReference>
<dbReference type="SMART" id="SM00823">
    <property type="entry name" value="PKS_PP"/>
    <property type="match status" value="1"/>
</dbReference>
<dbReference type="Gene3D" id="3.40.366.10">
    <property type="entry name" value="Malonyl-Coenzyme A Acyl Carrier Protein, domain 2"/>
    <property type="match status" value="1"/>
</dbReference>
<dbReference type="SUPFAM" id="SSF47336">
    <property type="entry name" value="ACP-like"/>
    <property type="match status" value="1"/>
</dbReference>
<dbReference type="STRING" id="1169540.A0A0G4E9W3"/>
<organism evidence="8 9">
    <name type="scientific">Vitrella brassicaformis (strain CCMP3155)</name>
    <dbReference type="NCBI Taxonomy" id="1169540"/>
    <lineage>
        <taxon>Eukaryota</taxon>
        <taxon>Sar</taxon>
        <taxon>Alveolata</taxon>
        <taxon>Colpodellida</taxon>
        <taxon>Vitrellaceae</taxon>
        <taxon>Vitrella</taxon>
    </lineage>
</organism>
<dbReference type="Pfam" id="PF02801">
    <property type="entry name" value="Ketoacyl-synt_C"/>
    <property type="match status" value="1"/>
</dbReference>
<dbReference type="GO" id="GO:0016491">
    <property type="term" value="F:oxidoreductase activity"/>
    <property type="evidence" value="ECO:0007669"/>
    <property type="project" value="InterPro"/>
</dbReference>
<dbReference type="PANTHER" id="PTHR43775:SF37">
    <property type="entry name" value="SI:DKEY-61P9.11"/>
    <property type="match status" value="1"/>
</dbReference>
<keyword evidence="5" id="KW-0511">Multifunctional enzyme</keyword>
<evidence type="ECO:0000256" key="2">
    <source>
        <dbReference type="ARBA" id="ARBA00022553"/>
    </source>
</evidence>
<dbReference type="GO" id="GO:0004315">
    <property type="term" value="F:3-oxoacyl-[acyl-carrier-protein] synthase activity"/>
    <property type="evidence" value="ECO:0007669"/>
    <property type="project" value="InterPro"/>
</dbReference>
<dbReference type="Pfam" id="PF08659">
    <property type="entry name" value="KR"/>
    <property type="match status" value="1"/>
</dbReference>
<dbReference type="Pfam" id="PF00550">
    <property type="entry name" value="PP-binding"/>
    <property type="match status" value="1"/>
</dbReference>
<dbReference type="InterPro" id="IPR013968">
    <property type="entry name" value="PKS_KR"/>
</dbReference>
<sequence length="1098" mass="117944">GVGLAAIQYCKAVGANVYGTAGSQHKQDFLRQQGVHLVTSSRDASQFQADMHKANSKMNVVLNCLIEDFIPFSLDAMAPKGRFMELGKRGIWSKEEVLARRPDLAMYEAIAVDHMMEQDPKWFGAMLDRVRGLVDSGKIKPIPLHTFDMSTADNVTGGIAAFRFMQRAQHIGKVIIQIPSAIAPPHTDDAQRHEATPADRQTDGCYVITGGLGGLGLLVADWLVDEGAKHIVLLSRRGKPPPSIETSAIWQKLTAPVPHRKTNVQVHCMPCDVSDRQACADLLDKLRAKLPSHPVKGIFHAAGAIDDAKVINQTRDRIEAVYLPKVMGAMHLHELSVDTKLPLGHFVMFSSVASLFGNFGQSNYSAANSCLDALTEYRRSKKLAAQSIQWGPWTEHGMAADFKSHLDKVGMRGVTNDLGLRVLGDVMRHSERVGVTCCQALKWHTFLSKYDVIPPFYETVASAATGGAAAGVSAELRNMDAAALKEHIHKTVVETAATVLGMTEAPPLDSPLQELGIDSLGAVEFRNALSSKIGVKLPATTLFDYPTLNAIIGFICSEISGGIDEAAGVDDTGVPVPVAMSESLAVVGVSCRLPGGVTTPSSFWSMLMNRTDCVDEVPLTRWNVDEVYDADPDAKGKCYTRKAAFMDAADMFDNAFFNIGPAEVQSMDPQQRLMLEVGYEAFHSAGLSREKLIGQDLAVFIGCCNQDWNFIDLSDKSSSYSGTGGASSIVSNRLSYVFGLKGPSMTIDTACSSSLVAMDAAVKNTRMGVCRGALVGGVNLMLSPHLFIAFSKARMLSPDCKCKTFDAKANGYVRGEGAGAVVLRRASDVEAMKLQRIATVLGSSVNHDGRSASLTAPNGPAQQEAIKSALNQAGLKPSAVSYIETHGTGTSLGDPIEFGALQAVFGPGRSDNNPLVLGALKTNIGHLEGSAGISGLVNLIMTLLHSRAAPNLHFTQLNPYISMNETFPVVFPTEPVPLVSGLPGKDRMVGGVSSFGFGGANAHILVEAKALSAAQIDEMLNKDKASAALQNKIGFMFTGQGSQYVDMGRKLYDNEKVFRECIDQCATILDPLLPVPLTGILYPKNDKEKIKMQEMIDQ</sequence>
<dbReference type="GO" id="GO:0031177">
    <property type="term" value="F:phosphopantetheine binding"/>
    <property type="evidence" value="ECO:0007669"/>
    <property type="project" value="InterPro"/>
</dbReference>
<feature type="domain" description="Ketosynthase family 3 (KS3)" evidence="7">
    <location>
        <begin position="581"/>
        <end position="1008"/>
    </location>
</feature>
<name>A0A0G4E9W3_VITBC</name>
<dbReference type="InterPro" id="IPR001227">
    <property type="entry name" value="Ac_transferase_dom_sf"/>
</dbReference>
<dbReference type="InterPro" id="IPR009081">
    <property type="entry name" value="PP-bd_ACP"/>
</dbReference>
<dbReference type="Gene3D" id="3.40.50.720">
    <property type="entry name" value="NAD(P)-binding Rossmann-like Domain"/>
    <property type="match status" value="2"/>
</dbReference>
<dbReference type="SMART" id="SM01294">
    <property type="entry name" value="PKS_PP_betabranch"/>
    <property type="match status" value="1"/>
</dbReference>
<dbReference type="SMART" id="SM00825">
    <property type="entry name" value="PKS_KS"/>
    <property type="match status" value="1"/>
</dbReference>
<evidence type="ECO:0000256" key="5">
    <source>
        <dbReference type="ARBA" id="ARBA00023268"/>
    </source>
</evidence>
<dbReference type="InterPro" id="IPR020806">
    <property type="entry name" value="PKS_PP-bd"/>
</dbReference>
<evidence type="ECO:0000313" key="8">
    <source>
        <dbReference type="EMBL" id="CEL92229.1"/>
    </source>
</evidence>
<dbReference type="CDD" id="cd00833">
    <property type="entry name" value="PKS"/>
    <property type="match status" value="1"/>
</dbReference>
<dbReference type="InterPro" id="IPR014031">
    <property type="entry name" value="Ketoacyl_synth_C"/>
</dbReference>
<dbReference type="PROSITE" id="PS52004">
    <property type="entry name" value="KS3_2"/>
    <property type="match status" value="1"/>
</dbReference>
<dbReference type="Pfam" id="PF00107">
    <property type="entry name" value="ADH_zinc_N"/>
    <property type="match status" value="1"/>
</dbReference>
<dbReference type="InterPro" id="IPR016035">
    <property type="entry name" value="Acyl_Trfase/lysoPLipase"/>
</dbReference>
<feature type="non-terminal residue" evidence="8">
    <location>
        <position position="1"/>
    </location>
</feature>
<proteinExistence type="predicted"/>
<dbReference type="InterPro" id="IPR014030">
    <property type="entry name" value="Ketoacyl_synth_N"/>
</dbReference>
<keyword evidence="1" id="KW-0596">Phosphopantetheine</keyword>
<keyword evidence="9" id="KW-1185">Reference proteome</keyword>
<evidence type="ECO:0000256" key="1">
    <source>
        <dbReference type="ARBA" id="ARBA00022450"/>
    </source>
</evidence>
<dbReference type="OMA" id="SWERITP"/>
<dbReference type="EMBL" id="CDMY01000057">
    <property type="protein sequence ID" value="CEL92229.1"/>
    <property type="molecule type" value="Genomic_DNA"/>
</dbReference>
<dbReference type="InterPro" id="IPR057326">
    <property type="entry name" value="KR_dom"/>
</dbReference>
<dbReference type="SUPFAM" id="SSF52151">
    <property type="entry name" value="FabD/lysophospholipase-like"/>
    <property type="match status" value="1"/>
</dbReference>
<dbReference type="CDD" id="cd05195">
    <property type="entry name" value="enoyl_red"/>
    <property type="match status" value="1"/>
</dbReference>
<dbReference type="SUPFAM" id="SSF53901">
    <property type="entry name" value="Thiolase-like"/>
    <property type="match status" value="1"/>
</dbReference>
<dbReference type="SUPFAM" id="SSF51735">
    <property type="entry name" value="NAD(P)-binding Rossmann-fold domains"/>
    <property type="match status" value="2"/>
</dbReference>
<keyword evidence="3" id="KW-0808">Transferase</keyword>
<dbReference type="GO" id="GO:0004312">
    <property type="term" value="F:fatty acid synthase activity"/>
    <property type="evidence" value="ECO:0007669"/>
    <property type="project" value="TreeGrafter"/>
</dbReference>
<dbReference type="InParanoid" id="A0A0G4E9W3"/>
<evidence type="ECO:0000313" key="9">
    <source>
        <dbReference type="Proteomes" id="UP000041254"/>
    </source>
</evidence>
<keyword evidence="4" id="KW-0521">NADP</keyword>
<keyword evidence="2" id="KW-0597">Phosphoprotein</keyword>
<protein>
    <submittedName>
        <fullName evidence="8">Uncharacterized protein</fullName>
    </submittedName>
</protein>
<dbReference type="Pfam" id="PF00109">
    <property type="entry name" value="ketoacyl-synt"/>
    <property type="match status" value="1"/>
</dbReference>
<dbReference type="Gene3D" id="1.10.1200.10">
    <property type="entry name" value="ACP-like"/>
    <property type="match status" value="1"/>
</dbReference>
<gene>
    <name evidence="8" type="ORF">Vbra_425</name>
</gene>
<dbReference type="PROSITE" id="PS00606">
    <property type="entry name" value="KS3_1"/>
    <property type="match status" value="1"/>
</dbReference>
<accession>A0A0G4E9W3</accession>
<dbReference type="InterPro" id="IPR016039">
    <property type="entry name" value="Thiolase-like"/>
</dbReference>
<evidence type="ECO:0000259" key="7">
    <source>
        <dbReference type="PROSITE" id="PS52004"/>
    </source>
</evidence>
<dbReference type="Gene3D" id="3.90.180.10">
    <property type="entry name" value="Medium-chain alcohol dehydrogenases, catalytic domain"/>
    <property type="match status" value="1"/>
</dbReference>
<dbReference type="VEuPathDB" id="CryptoDB:Vbra_425"/>
<dbReference type="SMART" id="SM00822">
    <property type="entry name" value="PKS_KR"/>
    <property type="match status" value="1"/>
</dbReference>
<dbReference type="InterPro" id="IPR018201">
    <property type="entry name" value="Ketoacyl_synth_AS"/>
</dbReference>
<dbReference type="GO" id="GO:0006633">
    <property type="term" value="P:fatty acid biosynthetic process"/>
    <property type="evidence" value="ECO:0007669"/>
    <property type="project" value="InterPro"/>
</dbReference>
<dbReference type="AlphaFoldDB" id="A0A0G4E9W3"/>
<reference evidence="8 9" key="1">
    <citation type="submission" date="2014-11" db="EMBL/GenBank/DDBJ databases">
        <authorList>
            <person name="Zhu J."/>
            <person name="Qi W."/>
            <person name="Song R."/>
        </authorList>
    </citation>
    <scope>NUCLEOTIDE SEQUENCE [LARGE SCALE GENOMIC DNA]</scope>
</reference>
<evidence type="ECO:0000256" key="4">
    <source>
        <dbReference type="ARBA" id="ARBA00022857"/>
    </source>
</evidence>
<dbReference type="SMART" id="SM00829">
    <property type="entry name" value="PKS_ER"/>
    <property type="match status" value="1"/>
</dbReference>
<dbReference type="InterPro" id="IPR036736">
    <property type="entry name" value="ACP-like_sf"/>
</dbReference>
<dbReference type="PROSITE" id="PS50075">
    <property type="entry name" value="CARRIER"/>
    <property type="match status" value="1"/>
</dbReference>
<dbReference type="InterPro" id="IPR020843">
    <property type="entry name" value="ER"/>
</dbReference>
<dbReference type="OrthoDB" id="329835at2759"/>
<dbReference type="InterPro" id="IPR036291">
    <property type="entry name" value="NAD(P)-bd_dom_sf"/>
</dbReference>
<dbReference type="InterPro" id="IPR013149">
    <property type="entry name" value="ADH-like_C"/>
</dbReference>
<evidence type="ECO:0000256" key="3">
    <source>
        <dbReference type="ARBA" id="ARBA00022679"/>
    </source>
</evidence>
<feature type="domain" description="Carrier" evidence="6">
    <location>
        <begin position="483"/>
        <end position="559"/>
    </location>
</feature>
<feature type="non-terminal residue" evidence="8">
    <location>
        <position position="1098"/>
    </location>
</feature>
<dbReference type="Gene3D" id="3.40.47.10">
    <property type="match status" value="1"/>
</dbReference>
<evidence type="ECO:0000259" key="6">
    <source>
        <dbReference type="PROSITE" id="PS50075"/>
    </source>
</evidence>